<gene>
    <name evidence="1" type="ORF">BDM02DRAFT_3120315</name>
</gene>
<accession>A0ACB6Z754</accession>
<dbReference type="EMBL" id="MU118093">
    <property type="protein sequence ID" value="KAF9645367.1"/>
    <property type="molecule type" value="Genomic_DNA"/>
</dbReference>
<proteinExistence type="predicted"/>
<organism evidence="1 2">
    <name type="scientific">Thelephora ganbajun</name>
    <name type="common">Ganba fungus</name>
    <dbReference type="NCBI Taxonomy" id="370292"/>
    <lineage>
        <taxon>Eukaryota</taxon>
        <taxon>Fungi</taxon>
        <taxon>Dikarya</taxon>
        <taxon>Basidiomycota</taxon>
        <taxon>Agaricomycotina</taxon>
        <taxon>Agaricomycetes</taxon>
        <taxon>Thelephorales</taxon>
        <taxon>Thelephoraceae</taxon>
        <taxon>Thelephora</taxon>
    </lineage>
</organism>
<sequence length="109" mass="12305">MCARYIVDLQNPPTRLRRLVVRSIELIDHQEYEKVRAVSFVRLLNRLDVGVGMDSRSEWTGILLRRGITSRSRAGSCWWNLVSGATGTAKIFPTRPTDHNISPGCPRVG</sequence>
<protein>
    <submittedName>
        <fullName evidence="1">Uncharacterized protein</fullName>
    </submittedName>
</protein>
<comment type="caution">
    <text evidence="1">The sequence shown here is derived from an EMBL/GenBank/DDBJ whole genome shotgun (WGS) entry which is preliminary data.</text>
</comment>
<name>A0ACB6Z754_THEGA</name>
<evidence type="ECO:0000313" key="2">
    <source>
        <dbReference type="Proteomes" id="UP000886501"/>
    </source>
</evidence>
<reference evidence="1" key="2">
    <citation type="journal article" date="2020" name="Nat. Commun.">
        <title>Large-scale genome sequencing of mycorrhizal fungi provides insights into the early evolution of symbiotic traits.</title>
        <authorList>
            <person name="Miyauchi S."/>
            <person name="Kiss E."/>
            <person name="Kuo A."/>
            <person name="Drula E."/>
            <person name="Kohler A."/>
            <person name="Sanchez-Garcia M."/>
            <person name="Morin E."/>
            <person name="Andreopoulos B."/>
            <person name="Barry K.W."/>
            <person name="Bonito G."/>
            <person name="Buee M."/>
            <person name="Carver A."/>
            <person name="Chen C."/>
            <person name="Cichocki N."/>
            <person name="Clum A."/>
            <person name="Culley D."/>
            <person name="Crous P.W."/>
            <person name="Fauchery L."/>
            <person name="Girlanda M."/>
            <person name="Hayes R.D."/>
            <person name="Keri Z."/>
            <person name="LaButti K."/>
            <person name="Lipzen A."/>
            <person name="Lombard V."/>
            <person name="Magnuson J."/>
            <person name="Maillard F."/>
            <person name="Murat C."/>
            <person name="Nolan M."/>
            <person name="Ohm R.A."/>
            <person name="Pangilinan J."/>
            <person name="Pereira M.F."/>
            <person name="Perotto S."/>
            <person name="Peter M."/>
            <person name="Pfister S."/>
            <person name="Riley R."/>
            <person name="Sitrit Y."/>
            <person name="Stielow J.B."/>
            <person name="Szollosi G."/>
            <person name="Zifcakova L."/>
            <person name="Stursova M."/>
            <person name="Spatafora J.W."/>
            <person name="Tedersoo L."/>
            <person name="Vaario L.M."/>
            <person name="Yamada A."/>
            <person name="Yan M."/>
            <person name="Wang P."/>
            <person name="Xu J."/>
            <person name="Bruns T."/>
            <person name="Baldrian P."/>
            <person name="Vilgalys R."/>
            <person name="Dunand C."/>
            <person name="Henrissat B."/>
            <person name="Grigoriev I.V."/>
            <person name="Hibbett D."/>
            <person name="Nagy L.G."/>
            <person name="Martin F.M."/>
        </authorList>
    </citation>
    <scope>NUCLEOTIDE SEQUENCE</scope>
    <source>
        <strain evidence="1">P2</strain>
    </source>
</reference>
<keyword evidence="2" id="KW-1185">Reference proteome</keyword>
<evidence type="ECO:0000313" key="1">
    <source>
        <dbReference type="EMBL" id="KAF9645367.1"/>
    </source>
</evidence>
<reference evidence="1" key="1">
    <citation type="submission" date="2019-10" db="EMBL/GenBank/DDBJ databases">
        <authorList>
            <consortium name="DOE Joint Genome Institute"/>
            <person name="Kuo A."/>
            <person name="Miyauchi S."/>
            <person name="Kiss E."/>
            <person name="Drula E."/>
            <person name="Kohler A."/>
            <person name="Sanchez-Garcia M."/>
            <person name="Andreopoulos B."/>
            <person name="Barry K.W."/>
            <person name="Bonito G."/>
            <person name="Buee M."/>
            <person name="Carver A."/>
            <person name="Chen C."/>
            <person name="Cichocki N."/>
            <person name="Clum A."/>
            <person name="Culley D."/>
            <person name="Crous P.W."/>
            <person name="Fauchery L."/>
            <person name="Girlanda M."/>
            <person name="Hayes R."/>
            <person name="Keri Z."/>
            <person name="Labutti K."/>
            <person name="Lipzen A."/>
            <person name="Lombard V."/>
            <person name="Magnuson J."/>
            <person name="Maillard F."/>
            <person name="Morin E."/>
            <person name="Murat C."/>
            <person name="Nolan M."/>
            <person name="Ohm R."/>
            <person name="Pangilinan J."/>
            <person name="Pereira M."/>
            <person name="Perotto S."/>
            <person name="Peter M."/>
            <person name="Riley R."/>
            <person name="Sitrit Y."/>
            <person name="Stielow B."/>
            <person name="Szollosi G."/>
            <person name="Zifcakova L."/>
            <person name="Stursova M."/>
            <person name="Spatafora J.W."/>
            <person name="Tedersoo L."/>
            <person name="Vaario L.-M."/>
            <person name="Yamada A."/>
            <person name="Yan M."/>
            <person name="Wang P."/>
            <person name="Xu J."/>
            <person name="Bruns T."/>
            <person name="Baldrian P."/>
            <person name="Vilgalys R."/>
            <person name="Henrissat B."/>
            <person name="Grigoriev I.V."/>
            <person name="Hibbett D."/>
            <person name="Nagy L.G."/>
            <person name="Martin F.M."/>
        </authorList>
    </citation>
    <scope>NUCLEOTIDE SEQUENCE</scope>
    <source>
        <strain evidence="1">P2</strain>
    </source>
</reference>
<dbReference type="Proteomes" id="UP000886501">
    <property type="component" value="Unassembled WGS sequence"/>
</dbReference>